<keyword evidence="3" id="KW-0460">Magnesium</keyword>
<dbReference type="GO" id="GO:0009507">
    <property type="term" value="C:chloroplast"/>
    <property type="evidence" value="ECO:0007669"/>
    <property type="project" value="TreeGrafter"/>
</dbReference>
<sequence length="809" mass="92346">MSSLSFHLFPTTLPATATSWSSSSSLLFPDSSALLNGAIGKRLNIYFRKRCSAISNARCQEEMKLWLASPSTRISIEILCSLPIIRMVFVLDVSLWNEINRRVETIKKMLSSMEDGEISVSAYDTAWVALVEDLNGSGCPQFPSALQWIIDNQLSDGSWGDGDMFEAHDRILNTLGCVIALKTWNVHPDKVEKGLAFFKNNLHELEDEDPAHMPIGFEVTFPSLLEIARKLDIDISDAPILKEICNRKNIKLSRIPKEILHKVPTTLLHSLEGMQDLDWEKLLKLQCEDGSFLFSPASSAYALQQTKDEKCLAYLNKAVQKHKGGVPNVYPVDLFEHIWAVDRLNRLGISRYFEPEIKEEDGICWARNSEVHDIDDTAMGFRILRLHGYEVSSDVFRFFEKKGEFCCFAGQSSQAVTGMLNLYRASQVLYPGERILEDARKYSSKFLREKRIVNELQDKWIITKDLPGEVEFALDLPWYAILPRVETRFFLEQYGGEDDVWIGKTLYRMPYVNNNEYLELAKLDYSTCQALHQAEWENLHKWCEESNLGSLGISKRSLLFSYFLAAASIFEPERSRERLAWAKTRILIETIHSFLSQDNSAKELTKAFVDDFKNATATTTTTDNLKGYGSSTTKKKRHGLLQLLLETMNGLSVDALVYHGRDIGYNLRRAWEKWLLKWGNEGEAELLVQTINYTAGRCLSKESFGHHPVYQKLADLTNKICSQLGNYQQKQKVSENNDQNTGCDSTTTPEIESTMRELVKLVYQNLSDGTDPIAKETFLTVCKSFYYTAFCDIQTINHHIARVLFEKLH</sequence>
<dbReference type="SFLD" id="SFLDG01014">
    <property type="entry name" value="Terpene_Cyclase_Like_1_N-term"/>
    <property type="match status" value="1"/>
</dbReference>
<evidence type="ECO:0000256" key="3">
    <source>
        <dbReference type="ARBA" id="ARBA00022842"/>
    </source>
</evidence>
<dbReference type="InterPro" id="IPR005630">
    <property type="entry name" value="Terpene_synthase_metal-bd"/>
</dbReference>
<dbReference type="Gene3D" id="1.10.600.10">
    <property type="entry name" value="Farnesyl Diphosphate Synthase"/>
    <property type="match status" value="1"/>
</dbReference>
<name>A0AAV8S8J4_9ROSI</name>
<dbReference type="PANTHER" id="PTHR31739:SF4">
    <property type="entry name" value="ENT-COPALYL DIPHOSPHATE SYNTHASE, CHLOROPLASTIC"/>
    <property type="match status" value="1"/>
</dbReference>
<feature type="domain" description="Terpene synthase N-terminal" evidence="4">
    <location>
        <begin position="278"/>
        <end position="474"/>
    </location>
</feature>
<dbReference type="InterPro" id="IPR050148">
    <property type="entry name" value="Terpene_synthase-like"/>
</dbReference>
<protein>
    <submittedName>
        <fullName evidence="6">Uncharacterized protein</fullName>
    </submittedName>
</protein>
<dbReference type="Pfam" id="PF03936">
    <property type="entry name" value="Terpene_synth_C"/>
    <property type="match status" value="1"/>
</dbReference>
<dbReference type="GO" id="GO:0010333">
    <property type="term" value="F:terpene synthase activity"/>
    <property type="evidence" value="ECO:0007669"/>
    <property type="project" value="InterPro"/>
</dbReference>
<evidence type="ECO:0000256" key="1">
    <source>
        <dbReference type="ARBA" id="ARBA00001946"/>
    </source>
</evidence>
<keyword evidence="7" id="KW-1185">Reference proteome</keyword>
<dbReference type="PANTHER" id="PTHR31739">
    <property type="entry name" value="ENT-COPALYL DIPHOSPHATE SYNTHASE, CHLOROPLASTIC"/>
    <property type="match status" value="1"/>
</dbReference>
<dbReference type="SUPFAM" id="SSF48239">
    <property type="entry name" value="Terpenoid cyclases/Protein prenyltransferases"/>
    <property type="match status" value="2"/>
</dbReference>
<organism evidence="6 7">
    <name type="scientific">Erythroxylum novogranatense</name>
    <dbReference type="NCBI Taxonomy" id="1862640"/>
    <lineage>
        <taxon>Eukaryota</taxon>
        <taxon>Viridiplantae</taxon>
        <taxon>Streptophyta</taxon>
        <taxon>Embryophyta</taxon>
        <taxon>Tracheophyta</taxon>
        <taxon>Spermatophyta</taxon>
        <taxon>Magnoliopsida</taxon>
        <taxon>eudicotyledons</taxon>
        <taxon>Gunneridae</taxon>
        <taxon>Pentapetalae</taxon>
        <taxon>rosids</taxon>
        <taxon>fabids</taxon>
        <taxon>Malpighiales</taxon>
        <taxon>Erythroxylaceae</taxon>
        <taxon>Erythroxylum</taxon>
    </lineage>
</organism>
<dbReference type="InterPro" id="IPR001906">
    <property type="entry name" value="Terpene_synth_N"/>
</dbReference>
<feature type="domain" description="Terpene synthase metal-binding" evidence="5">
    <location>
        <begin position="550"/>
        <end position="674"/>
    </location>
</feature>
<dbReference type="InterPro" id="IPR008930">
    <property type="entry name" value="Terpenoid_cyclase/PrenylTrfase"/>
</dbReference>
<dbReference type="Gene3D" id="1.50.10.130">
    <property type="entry name" value="Terpene synthase, N-terminal domain"/>
    <property type="match status" value="1"/>
</dbReference>
<dbReference type="InterPro" id="IPR008949">
    <property type="entry name" value="Isoprenoid_synthase_dom_sf"/>
</dbReference>
<dbReference type="SUPFAM" id="SSF48576">
    <property type="entry name" value="Terpenoid synthases"/>
    <property type="match status" value="1"/>
</dbReference>
<reference evidence="6 7" key="1">
    <citation type="submission" date="2021-09" db="EMBL/GenBank/DDBJ databases">
        <title>Genomic insights and catalytic innovation underlie evolution of tropane alkaloids biosynthesis.</title>
        <authorList>
            <person name="Wang Y.-J."/>
            <person name="Tian T."/>
            <person name="Huang J.-P."/>
            <person name="Huang S.-X."/>
        </authorList>
    </citation>
    <scope>NUCLEOTIDE SEQUENCE [LARGE SCALE GENOMIC DNA]</scope>
    <source>
        <strain evidence="6">KIB-2018</strain>
        <tissue evidence="6">Leaf</tissue>
    </source>
</reference>
<evidence type="ECO:0000313" key="7">
    <source>
        <dbReference type="Proteomes" id="UP001159364"/>
    </source>
</evidence>
<dbReference type="FunFam" id="1.50.10.160:FF:000001">
    <property type="entry name" value="Ent-copalyl diphosphate synthase"/>
    <property type="match status" value="1"/>
</dbReference>
<proteinExistence type="predicted"/>
<evidence type="ECO:0000313" key="6">
    <source>
        <dbReference type="EMBL" id="KAJ8748366.1"/>
    </source>
</evidence>
<dbReference type="Pfam" id="PF01397">
    <property type="entry name" value="Terpene_synth"/>
    <property type="match status" value="1"/>
</dbReference>
<comment type="caution">
    <text evidence="6">The sequence shown here is derived from an EMBL/GenBank/DDBJ whole genome shotgun (WGS) entry which is preliminary data.</text>
</comment>
<dbReference type="GO" id="GO:0009686">
    <property type="term" value="P:gibberellin biosynthetic process"/>
    <property type="evidence" value="ECO:0007669"/>
    <property type="project" value="TreeGrafter"/>
</dbReference>
<dbReference type="Gene3D" id="1.50.10.160">
    <property type="match status" value="1"/>
</dbReference>
<dbReference type="EMBL" id="JAIWQS010000012">
    <property type="protein sequence ID" value="KAJ8748366.1"/>
    <property type="molecule type" value="Genomic_DNA"/>
</dbReference>
<dbReference type="InterPro" id="IPR036965">
    <property type="entry name" value="Terpene_synth_N_sf"/>
</dbReference>
<evidence type="ECO:0000256" key="2">
    <source>
        <dbReference type="ARBA" id="ARBA00022723"/>
    </source>
</evidence>
<dbReference type="SFLD" id="SFLDG01605">
    <property type="entry name" value="Terpene_Cyclase_Like_1_N-term"/>
    <property type="match status" value="1"/>
</dbReference>
<dbReference type="FunFam" id="1.50.10.130:FF:000002">
    <property type="entry name" value="Ent-copalyl diphosphate synthase, chloroplastic"/>
    <property type="match status" value="1"/>
</dbReference>
<evidence type="ECO:0000259" key="5">
    <source>
        <dbReference type="Pfam" id="PF03936"/>
    </source>
</evidence>
<evidence type="ECO:0000259" key="4">
    <source>
        <dbReference type="Pfam" id="PF01397"/>
    </source>
</evidence>
<dbReference type="Proteomes" id="UP001159364">
    <property type="component" value="Linkage Group LG12"/>
</dbReference>
<keyword evidence="2" id="KW-0479">Metal-binding</keyword>
<dbReference type="AlphaFoldDB" id="A0AAV8S8J4"/>
<dbReference type="GO" id="GO:0000287">
    <property type="term" value="F:magnesium ion binding"/>
    <property type="evidence" value="ECO:0007669"/>
    <property type="project" value="InterPro"/>
</dbReference>
<accession>A0AAV8S8J4</accession>
<gene>
    <name evidence="6" type="ORF">K2173_003003</name>
</gene>
<comment type="cofactor">
    <cofactor evidence="1">
        <name>Mg(2+)</name>
        <dbReference type="ChEBI" id="CHEBI:18420"/>
    </cofactor>
</comment>